<proteinExistence type="predicted"/>
<dbReference type="Pfam" id="PF06985">
    <property type="entry name" value="HET"/>
    <property type="match status" value="1"/>
</dbReference>
<reference evidence="2" key="2">
    <citation type="submission" date="2023-05" db="EMBL/GenBank/DDBJ databases">
        <authorList>
            <consortium name="Lawrence Berkeley National Laboratory"/>
            <person name="Steindorff A."/>
            <person name="Hensen N."/>
            <person name="Bonometti L."/>
            <person name="Westerberg I."/>
            <person name="Brannstrom I.O."/>
            <person name="Guillou S."/>
            <person name="Cros-Aarteil S."/>
            <person name="Calhoun S."/>
            <person name="Haridas S."/>
            <person name="Kuo A."/>
            <person name="Mondo S."/>
            <person name="Pangilinan J."/>
            <person name="Riley R."/>
            <person name="Labutti K."/>
            <person name="Andreopoulos B."/>
            <person name="Lipzen A."/>
            <person name="Chen C."/>
            <person name="Yanf M."/>
            <person name="Daum C."/>
            <person name="Ng V."/>
            <person name="Clum A."/>
            <person name="Ohm R."/>
            <person name="Martin F."/>
            <person name="Silar P."/>
            <person name="Natvig D."/>
            <person name="Lalanne C."/>
            <person name="Gautier V."/>
            <person name="Ament-Velasquez S.L."/>
            <person name="Kruys A."/>
            <person name="Hutchinson M.I."/>
            <person name="Powell A.J."/>
            <person name="Barry K."/>
            <person name="Miller A.N."/>
            <person name="Grigoriev I.V."/>
            <person name="Debuchy R."/>
            <person name="Gladieux P."/>
            <person name="Thoren M.H."/>
            <person name="Johannesson H."/>
        </authorList>
    </citation>
    <scope>NUCLEOTIDE SEQUENCE</scope>
    <source>
        <strain evidence="2">PSN243</strain>
    </source>
</reference>
<feature type="domain" description="Heterokaryon incompatibility" evidence="1">
    <location>
        <begin position="218"/>
        <end position="364"/>
    </location>
</feature>
<dbReference type="PANTHER" id="PTHR33112">
    <property type="entry name" value="DOMAIN PROTEIN, PUTATIVE-RELATED"/>
    <property type="match status" value="1"/>
</dbReference>
<gene>
    <name evidence="2" type="ORF">QBC34DRAFT_460150</name>
</gene>
<evidence type="ECO:0000313" key="3">
    <source>
        <dbReference type="Proteomes" id="UP001321760"/>
    </source>
</evidence>
<reference evidence="2" key="1">
    <citation type="journal article" date="2023" name="Mol. Phylogenet. Evol.">
        <title>Genome-scale phylogeny and comparative genomics of the fungal order Sordariales.</title>
        <authorList>
            <person name="Hensen N."/>
            <person name="Bonometti L."/>
            <person name="Westerberg I."/>
            <person name="Brannstrom I.O."/>
            <person name="Guillou S."/>
            <person name="Cros-Aarteil S."/>
            <person name="Calhoun S."/>
            <person name="Haridas S."/>
            <person name="Kuo A."/>
            <person name="Mondo S."/>
            <person name="Pangilinan J."/>
            <person name="Riley R."/>
            <person name="LaButti K."/>
            <person name="Andreopoulos B."/>
            <person name="Lipzen A."/>
            <person name="Chen C."/>
            <person name="Yan M."/>
            <person name="Daum C."/>
            <person name="Ng V."/>
            <person name="Clum A."/>
            <person name="Steindorff A."/>
            <person name="Ohm R.A."/>
            <person name="Martin F."/>
            <person name="Silar P."/>
            <person name="Natvig D.O."/>
            <person name="Lalanne C."/>
            <person name="Gautier V."/>
            <person name="Ament-Velasquez S.L."/>
            <person name="Kruys A."/>
            <person name="Hutchinson M.I."/>
            <person name="Powell A.J."/>
            <person name="Barry K."/>
            <person name="Miller A.N."/>
            <person name="Grigoriev I.V."/>
            <person name="Debuchy R."/>
            <person name="Gladieux P."/>
            <person name="Hiltunen Thoren M."/>
            <person name="Johannesson H."/>
        </authorList>
    </citation>
    <scope>NUCLEOTIDE SEQUENCE</scope>
    <source>
        <strain evidence="2">PSN243</strain>
    </source>
</reference>
<dbReference type="PANTHER" id="PTHR33112:SF16">
    <property type="entry name" value="HETEROKARYON INCOMPATIBILITY DOMAIN-CONTAINING PROTEIN"/>
    <property type="match status" value="1"/>
</dbReference>
<sequence>MAPSKPTSHSCKYCQGIFLDHRRIFDGVEDFCDWTTLPDFSINNLQEGDDNGCRLCRWILDGDGQSAFQGDQATPNIKLTLRGLLARHEGIFRNCCLCLHPNNILEDILHIRKFGLWDTSSGTVVYEFASDSLSIQCLEDDPAARFIRSRPINTSPGSAHSLDRVSTWLEKCQEEHQGVCSRLTKSTFMPSRLVEVLDSAGQSCLRLTLAQCIAKSPYIPLSYCWGGDQPMKSEKKRVAEFMEGISYEKLPRTLQDAVTVCRHLRVRYLWVDAICIIQDDEVDKTQQIAQMPTIYKNGYLTIIAGSASNTAQGFLGDRLEPHAETLAFDLSYRCPDDQIGRVTLVELNRINSDPLDSRAWALQERLLSPRTLEFSSHQIRWLCPWALARQDPGWYDGWCLRPKWSTYQGAVDEYRDFVHRQVSKLPLHFDDPAMLLPARDKQQVREEWRDLVTKYTFRNLTNPEDRILAFSGVANEYAAFFRDAYLAGLWRSSLLQELLWYTRPPRPTPTSFQGPSWSWTSRNGIVYWDIGFGSPLWLRDNATIHSARLVHCNPMLVEKEAPFGAVEQLASSLVLEARLLPAILSPPTKETALFSDKVTVTTANDFPTTRDLTFIPDTSDLATRCPELNDGVTPLMLLEMESFQVVSGDKKTWHVHGLVLRRELVPCGSRQDALQRRVAEKGECRYVMGCDGLPAAEVMQGDGHDTEEVFNRVGAFQVVNVFATREVQNVLEEDAKELHQAWRLAATERDWFKNCVPRNVTIL</sequence>
<accession>A0AAV9H5J3</accession>
<keyword evidence="3" id="KW-1185">Reference proteome</keyword>
<dbReference type="EMBL" id="MU865914">
    <property type="protein sequence ID" value="KAK4455295.1"/>
    <property type="molecule type" value="Genomic_DNA"/>
</dbReference>
<organism evidence="2 3">
    <name type="scientific">Podospora aff. communis PSN243</name>
    <dbReference type="NCBI Taxonomy" id="3040156"/>
    <lineage>
        <taxon>Eukaryota</taxon>
        <taxon>Fungi</taxon>
        <taxon>Dikarya</taxon>
        <taxon>Ascomycota</taxon>
        <taxon>Pezizomycotina</taxon>
        <taxon>Sordariomycetes</taxon>
        <taxon>Sordariomycetidae</taxon>
        <taxon>Sordariales</taxon>
        <taxon>Podosporaceae</taxon>
        <taxon>Podospora</taxon>
    </lineage>
</organism>
<comment type="caution">
    <text evidence="2">The sequence shown here is derived from an EMBL/GenBank/DDBJ whole genome shotgun (WGS) entry which is preliminary data.</text>
</comment>
<dbReference type="AlphaFoldDB" id="A0AAV9H5J3"/>
<evidence type="ECO:0000313" key="2">
    <source>
        <dbReference type="EMBL" id="KAK4455295.1"/>
    </source>
</evidence>
<protein>
    <submittedName>
        <fullName evidence="2">Heterokaryon incompatibility protein-domain-containing protein</fullName>
    </submittedName>
</protein>
<name>A0AAV9H5J3_9PEZI</name>
<dbReference type="InterPro" id="IPR010730">
    <property type="entry name" value="HET"/>
</dbReference>
<dbReference type="Proteomes" id="UP001321760">
    <property type="component" value="Unassembled WGS sequence"/>
</dbReference>
<evidence type="ECO:0000259" key="1">
    <source>
        <dbReference type="Pfam" id="PF06985"/>
    </source>
</evidence>